<dbReference type="SUPFAM" id="SSF48452">
    <property type="entry name" value="TPR-like"/>
    <property type="match status" value="1"/>
</dbReference>
<dbReference type="PANTHER" id="PTHR45586">
    <property type="entry name" value="TPR REPEAT-CONTAINING PROTEIN PA4667"/>
    <property type="match status" value="1"/>
</dbReference>
<dbReference type="EMBL" id="UOEC01000209">
    <property type="protein sequence ID" value="VAW03328.1"/>
    <property type="molecule type" value="Genomic_DNA"/>
</dbReference>
<dbReference type="Pfam" id="PF13374">
    <property type="entry name" value="TPR_10"/>
    <property type="match status" value="1"/>
</dbReference>
<organism evidence="3">
    <name type="scientific">hydrothermal vent metagenome</name>
    <dbReference type="NCBI Taxonomy" id="652676"/>
    <lineage>
        <taxon>unclassified sequences</taxon>
        <taxon>metagenomes</taxon>
        <taxon>ecological metagenomes</taxon>
    </lineage>
</organism>
<dbReference type="AlphaFoldDB" id="A0A3B0SDM5"/>
<dbReference type="InterPro" id="IPR013105">
    <property type="entry name" value="TPR_2"/>
</dbReference>
<evidence type="ECO:0000256" key="2">
    <source>
        <dbReference type="ARBA" id="ARBA00022803"/>
    </source>
</evidence>
<reference evidence="3" key="1">
    <citation type="submission" date="2018-06" db="EMBL/GenBank/DDBJ databases">
        <authorList>
            <person name="Zhirakovskaya E."/>
        </authorList>
    </citation>
    <scope>NUCLEOTIDE SEQUENCE</scope>
</reference>
<protein>
    <submittedName>
        <fullName evidence="3">Flp pilus assembly protein TadD, contains TPR repeat</fullName>
    </submittedName>
</protein>
<sequence length="264" mass="29123">MSVIEGLKPHRKSVIVPGIVISLAITLSACASSGTRVAGANDPINTASIGQGSIKSTYAARQAWIADKQNLRKGMAYARQLQALEQNNEQLSVLEQLIKYNPSNTKLLVFYGKRLISNGQSKQAVGILKQAESRGERDWRLYSALGSALAQTGRTAEARTYYQKALQLNPTEVKIQNNLAMSYTLEGKYANAEKILRKANDTPSGRAMPRIRQNLALVVGLQGRFDEARQIASRDLPKEQVDANMAFLQKMLSKDNTWSKLKKS</sequence>
<accession>A0A3B0SDM5</accession>
<dbReference type="InterPro" id="IPR014596">
    <property type="entry name" value="UCP035836"/>
</dbReference>
<name>A0A3B0SDM5_9ZZZZ</name>
<evidence type="ECO:0000313" key="3">
    <source>
        <dbReference type="EMBL" id="VAW03328.1"/>
    </source>
</evidence>
<dbReference type="PANTHER" id="PTHR45586:SF1">
    <property type="entry name" value="LIPOPOLYSACCHARIDE ASSEMBLY PROTEIN B"/>
    <property type="match status" value="1"/>
</dbReference>
<proteinExistence type="predicted"/>
<dbReference type="Gene3D" id="1.25.40.10">
    <property type="entry name" value="Tetratricopeptide repeat domain"/>
    <property type="match status" value="1"/>
</dbReference>
<keyword evidence="1" id="KW-0677">Repeat</keyword>
<dbReference type="PROSITE" id="PS50005">
    <property type="entry name" value="TPR"/>
    <property type="match status" value="1"/>
</dbReference>
<dbReference type="SMART" id="SM00028">
    <property type="entry name" value="TPR"/>
    <property type="match status" value="3"/>
</dbReference>
<dbReference type="Pfam" id="PF07719">
    <property type="entry name" value="TPR_2"/>
    <property type="match status" value="1"/>
</dbReference>
<dbReference type="InterPro" id="IPR011990">
    <property type="entry name" value="TPR-like_helical_dom_sf"/>
</dbReference>
<dbReference type="GO" id="GO:0042802">
    <property type="term" value="F:identical protein binding"/>
    <property type="evidence" value="ECO:0007669"/>
    <property type="project" value="InterPro"/>
</dbReference>
<dbReference type="InterPro" id="IPR011717">
    <property type="entry name" value="TPR-4"/>
</dbReference>
<gene>
    <name evidence="3" type="ORF">MNBD_ALPHA08-1763</name>
</gene>
<dbReference type="Pfam" id="PF07721">
    <property type="entry name" value="TPR_4"/>
    <property type="match status" value="1"/>
</dbReference>
<dbReference type="PIRSF" id="PIRSF035836">
    <property type="entry name" value="UCP035836"/>
    <property type="match status" value="1"/>
</dbReference>
<dbReference type="PROSITE" id="PS50293">
    <property type="entry name" value="TPR_REGION"/>
    <property type="match status" value="1"/>
</dbReference>
<keyword evidence="2" id="KW-0802">TPR repeat</keyword>
<dbReference type="InterPro" id="IPR019734">
    <property type="entry name" value="TPR_rpt"/>
</dbReference>
<dbReference type="InterPro" id="IPR051012">
    <property type="entry name" value="CellSynth/LPSAsmb/PSIAsmb"/>
</dbReference>
<evidence type="ECO:0000256" key="1">
    <source>
        <dbReference type="ARBA" id="ARBA00022737"/>
    </source>
</evidence>